<feature type="domain" description="Fungal-type protein kinase" evidence="2">
    <location>
        <begin position="416"/>
        <end position="541"/>
    </location>
</feature>
<dbReference type="PROSITE" id="PS00109">
    <property type="entry name" value="PROTEIN_KINASE_TYR"/>
    <property type="match status" value="1"/>
</dbReference>
<dbReference type="Gene3D" id="1.10.510.10">
    <property type="entry name" value="Transferase(Phosphotransferase) domain 1"/>
    <property type="match status" value="1"/>
</dbReference>
<protein>
    <recommendedName>
        <fullName evidence="2">Fungal-type protein kinase domain-containing protein</fullName>
    </recommendedName>
</protein>
<organism evidence="3 4">
    <name type="scientific">Rhizoctonia solani</name>
    <dbReference type="NCBI Taxonomy" id="456999"/>
    <lineage>
        <taxon>Eukaryota</taxon>
        <taxon>Fungi</taxon>
        <taxon>Dikarya</taxon>
        <taxon>Basidiomycota</taxon>
        <taxon>Agaricomycotina</taxon>
        <taxon>Agaricomycetes</taxon>
        <taxon>Cantharellales</taxon>
        <taxon>Ceratobasidiaceae</taxon>
        <taxon>Rhizoctonia</taxon>
    </lineage>
</organism>
<sequence>MSGARTPPRPRIASQISSTGTIDSENNLFKDEVLGREFSIPFSDFSRALLWGDDNDIIKALSYRKLEGYQQPFQEFYQRTSALENNDVYAPLVQLMNFIVHSERTAHNVPGAVGLHFTSSTSTKGIRSATGIRKLDICGLQSLSDVAPVTWNLVSVACEYKRPSRTVPMNDAASRSSPEGFLPHRSGPHSLPHNSSRSSGRPTRSSRSSSQQASPAPPTERDLQLGRYLLEMRSHQVTRESVLGILFLGPQASFWYADSDSTIKSDYIPVDSVEFIAALICLTRANPEKLGYSPHFLAQDGSVITSQPINTARFIRNENSSLTTTYKLDDTISLARALHGRCSRVIGAYLPGLQEPCVLKLSYQVVSRDNEAVLIRRAQERGVTGLIRVHTFFTLRKLSEGPRSRLPSVYLNHLLVEDRELRVLVLARCTPLYCVSDPRQFLTASISLSNTICDLYEKGKILHRDISVNNLMVESANPSAGVLIDLDHGVDLLENDNKKASSLHRTGTLPFMALDLLHDDQAYPQHLRHDLESFVCVLFWIAGRYDSGNEVNNLVFNEWCQGTWDAIYCAKYMFLTRKPPYQSFKPTPGFEFFSRDLAIFRQLLGRVHSQATSSEDSPPQTPSQFTPARPGRKSTARTSIPYPSDLEGVNLDNFLAILNNALDKLSASPPSSSAGI</sequence>
<dbReference type="InterPro" id="IPR008266">
    <property type="entry name" value="Tyr_kinase_AS"/>
</dbReference>
<gene>
    <name evidence="3" type="ORF">RDB_LOCUS143191</name>
</gene>
<evidence type="ECO:0000259" key="2">
    <source>
        <dbReference type="Pfam" id="PF17667"/>
    </source>
</evidence>
<dbReference type="InterPro" id="IPR040976">
    <property type="entry name" value="Pkinase_fungal"/>
</dbReference>
<dbReference type="PANTHER" id="PTHR38248:SF2">
    <property type="entry name" value="FUNK1 11"/>
    <property type="match status" value="1"/>
</dbReference>
<evidence type="ECO:0000313" key="4">
    <source>
        <dbReference type="Proteomes" id="UP000663841"/>
    </source>
</evidence>
<dbReference type="PANTHER" id="PTHR38248">
    <property type="entry name" value="FUNK1 6"/>
    <property type="match status" value="1"/>
</dbReference>
<feature type="domain" description="Fungal-type protein kinase" evidence="2">
    <location>
        <begin position="219"/>
        <end position="390"/>
    </location>
</feature>
<dbReference type="EMBL" id="CAJMWW010000214">
    <property type="protein sequence ID" value="CAE6457645.1"/>
    <property type="molecule type" value="Genomic_DNA"/>
</dbReference>
<dbReference type="GO" id="GO:0004672">
    <property type="term" value="F:protein kinase activity"/>
    <property type="evidence" value="ECO:0007669"/>
    <property type="project" value="InterPro"/>
</dbReference>
<feature type="compositionally biased region" description="Polar residues" evidence="1">
    <location>
        <begin position="610"/>
        <end position="626"/>
    </location>
</feature>
<feature type="compositionally biased region" description="Low complexity" evidence="1">
    <location>
        <begin position="195"/>
        <end position="214"/>
    </location>
</feature>
<proteinExistence type="predicted"/>
<accession>A0A8H3BJQ4</accession>
<feature type="region of interest" description="Disordered" evidence="1">
    <location>
        <begin position="610"/>
        <end position="642"/>
    </location>
</feature>
<dbReference type="AlphaFoldDB" id="A0A8H3BJQ4"/>
<evidence type="ECO:0000313" key="3">
    <source>
        <dbReference type="EMBL" id="CAE6457645.1"/>
    </source>
</evidence>
<dbReference type="Pfam" id="PF17667">
    <property type="entry name" value="Pkinase_fungal"/>
    <property type="match status" value="2"/>
</dbReference>
<dbReference type="InterPro" id="IPR011009">
    <property type="entry name" value="Kinase-like_dom_sf"/>
</dbReference>
<reference evidence="3" key="1">
    <citation type="submission" date="2021-01" db="EMBL/GenBank/DDBJ databases">
        <authorList>
            <person name="Kaushik A."/>
        </authorList>
    </citation>
    <scope>NUCLEOTIDE SEQUENCE</scope>
    <source>
        <strain evidence="3">AG3-T5</strain>
    </source>
</reference>
<evidence type="ECO:0000256" key="1">
    <source>
        <dbReference type="SAM" id="MobiDB-lite"/>
    </source>
</evidence>
<comment type="caution">
    <text evidence="3">The sequence shown here is derived from an EMBL/GenBank/DDBJ whole genome shotgun (WGS) entry which is preliminary data.</text>
</comment>
<dbReference type="Proteomes" id="UP000663841">
    <property type="component" value="Unassembled WGS sequence"/>
</dbReference>
<name>A0A8H3BJQ4_9AGAM</name>
<dbReference type="SUPFAM" id="SSF56112">
    <property type="entry name" value="Protein kinase-like (PK-like)"/>
    <property type="match status" value="1"/>
</dbReference>
<feature type="region of interest" description="Disordered" evidence="1">
    <location>
        <begin position="167"/>
        <end position="221"/>
    </location>
</feature>